<sequence length="221" mass="25522">MYTKAEENYLKCIFHLEQEQKGPIATNAIAQKMHTKASSATDMIQRLADKELVDYRRYKGTTLTKEGAAVAVAVVRKHRLWEVFLVEKLNFQWDEVHEIAEQLEHIQSEELITRLDTFLEHPDYDPHGDPIPDKDGNIKKTEKKVLSEMSKNQQGILVGVRETSGEFLQYLDKRNIAIGSKIKVLGIEFFDGSMIIQVKKEQFFISKKIAENLYIQVLNKK</sequence>
<dbReference type="SUPFAM" id="SSF50037">
    <property type="entry name" value="C-terminal domain of transcriptional repressors"/>
    <property type="match status" value="1"/>
</dbReference>
<organism evidence="11 12">
    <name type="scientific">Dokdonia ponticola</name>
    <dbReference type="NCBI Taxonomy" id="2041041"/>
    <lineage>
        <taxon>Bacteria</taxon>
        <taxon>Pseudomonadati</taxon>
        <taxon>Bacteroidota</taxon>
        <taxon>Flavobacteriia</taxon>
        <taxon>Flavobacteriales</taxon>
        <taxon>Flavobacteriaceae</taxon>
        <taxon>Dokdonia</taxon>
    </lineage>
</organism>
<dbReference type="InterPro" id="IPR036388">
    <property type="entry name" value="WH-like_DNA-bd_sf"/>
</dbReference>
<evidence type="ECO:0000256" key="6">
    <source>
        <dbReference type="ARBA" id="ARBA00023015"/>
    </source>
</evidence>
<comment type="caution">
    <text evidence="11">The sequence shown here is derived from an EMBL/GenBank/DDBJ whole genome shotgun (WGS) entry which is preliminary data.</text>
</comment>
<dbReference type="SUPFAM" id="SSF47979">
    <property type="entry name" value="Iron-dependent repressor protein, dimerization domain"/>
    <property type="match status" value="1"/>
</dbReference>
<evidence type="ECO:0000256" key="7">
    <source>
        <dbReference type="ARBA" id="ARBA00023125"/>
    </source>
</evidence>
<dbReference type="SMART" id="SM00529">
    <property type="entry name" value="HTH_DTXR"/>
    <property type="match status" value="1"/>
</dbReference>
<name>A0ABV9HZ40_9FLAO</name>
<dbReference type="SUPFAM" id="SSF46785">
    <property type="entry name" value="Winged helix' DNA-binding domain"/>
    <property type="match status" value="1"/>
</dbReference>
<proteinExistence type="inferred from homology"/>
<evidence type="ECO:0000256" key="1">
    <source>
        <dbReference type="ARBA" id="ARBA00004496"/>
    </source>
</evidence>
<dbReference type="InterPro" id="IPR008988">
    <property type="entry name" value="Transcriptional_repressor_C"/>
</dbReference>
<dbReference type="InterPro" id="IPR007167">
    <property type="entry name" value="Fe-transptr_FeoA-like"/>
</dbReference>
<dbReference type="PANTHER" id="PTHR33238">
    <property type="entry name" value="IRON (METAL) DEPENDENT REPRESSOR, DTXR FAMILY"/>
    <property type="match status" value="1"/>
</dbReference>
<dbReference type="InterPro" id="IPR050536">
    <property type="entry name" value="DtxR_MntR_Metal-Reg"/>
</dbReference>
<dbReference type="InterPro" id="IPR022689">
    <property type="entry name" value="Iron_dep_repressor"/>
</dbReference>
<dbReference type="InterPro" id="IPR036390">
    <property type="entry name" value="WH_DNA-bd_sf"/>
</dbReference>
<protein>
    <recommendedName>
        <fullName evidence="4">Transcriptional regulator MntR</fullName>
    </recommendedName>
</protein>
<dbReference type="Gene3D" id="2.30.30.90">
    <property type="match status" value="1"/>
</dbReference>
<keyword evidence="7" id="KW-0238">DNA-binding</keyword>
<dbReference type="InterPro" id="IPR038157">
    <property type="entry name" value="FeoA_core_dom"/>
</dbReference>
<comment type="subcellular location">
    <subcellularLocation>
        <location evidence="1">Cytoplasm</location>
    </subcellularLocation>
</comment>
<evidence type="ECO:0000256" key="4">
    <source>
        <dbReference type="ARBA" id="ARBA00022386"/>
    </source>
</evidence>
<keyword evidence="12" id="KW-1185">Reference proteome</keyword>
<reference evidence="12" key="1">
    <citation type="journal article" date="2019" name="Int. J. Syst. Evol. Microbiol.">
        <title>The Global Catalogue of Microorganisms (GCM) 10K type strain sequencing project: providing services to taxonomists for standard genome sequencing and annotation.</title>
        <authorList>
            <consortium name="The Broad Institute Genomics Platform"/>
            <consortium name="The Broad Institute Genome Sequencing Center for Infectious Disease"/>
            <person name="Wu L."/>
            <person name="Ma J."/>
        </authorList>
    </citation>
    <scope>NUCLEOTIDE SEQUENCE [LARGE SCALE GENOMIC DNA]</scope>
    <source>
        <strain evidence="12">YJ-61-S</strain>
    </source>
</reference>
<dbReference type="Proteomes" id="UP001596043">
    <property type="component" value="Unassembled WGS sequence"/>
</dbReference>
<keyword evidence="6" id="KW-0805">Transcription regulation</keyword>
<dbReference type="EMBL" id="JBHSFV010000009">
    <property type="protein sequence ID" value="MFC4635055.1"/>
    <property type="molecule type" value="Genomic_DNA"/>
</dbReference>
<evidence type="ECO:0000313" key="12">
    <source>
        <dbReference type="Proteomes" id="UP001596043"/>
    </source>
</evidence>
<dbReference type="Pfam" id="PF01325">
    <property type="entry name" value="Fe_dep_repress"/>
    <property type="match status" value="1"/>
</dbReference>
<dbReference type="InterPro" id="IPR036421">
    <property type="entry name" value="Fe_dep_repressor_sf"/>
</dbReference>
<dbReference type="Pfam" id="PF02742">
    <property type="entry name" value="Fe_dep_repr_C"/>
    <property type="match status" value="1"/>
</dbReference>
<evidence type="ECO:0000256" key="2">
    <source>
        <dbReference type="ARBA" id="ARBA00007871"/>
    </source>
</evidence>
<dbReference type="SMART" id="SM00899">
    <property type="entry name" value="FeoA"/>
    <property type="match status" value="1"/>
</dbReference>
<dbReference type="PROSITE" id="PS50944">
    <property type="entry name" value="HTH_DTXR"/>
    <property type="match status" value="1"/>
</dbReference>
<dbReference type="Gene3D" id="1.10.60.10">
    <property type="entry name" value="Iron dependent repressor, metal binding and dimerisation domain"/>
    <property type="match status" value="1"/>
</dbReference>
<gene>
    <name evidence="11" type="ORF">ACFO3O_14130</name>
</gene>
<keyword evidence="5" id="KW-0408">Iron</keyword>
<dbReference type="InterPro" id="IPR001367">
    <property type="entry name" value="Fe_dep_repressor"/>
</dbReference>
<dbReference type="Gene3D" id="1.10.10.10">
    <property type="entry name" value="Winged helix-like DNA-binding domain superfamily/Winged helix DNA-binding domain"/>
    <property type="match status" value="1"/>
</dbReference>
<accession>A0ABV9HZ40</accession>
<evidence type="ECO:0000313" key="11">
    <source>
        <dbReference type="EMBL" id="MFC4635055.1"/>
    </source>
</evidence>
<evidence type="ECO:0000259" key="10">
    <source>
        <dbReference type="PROSITE" id="PS50944"/>
    </source>
</evidence>
<comment type="subunit">
    <text evidence="3">Homodimer.</text>
</comment>
<dbReference type="RefSeq" id="WP_379979913.1">
    <property type="nucleotide sequence ID" value="NZ_JBHSFV010000009.1"/>
</dbReference>
<keyword evidence="8" id="KW-0804">Transcription</keyword>
<comment type="similarity">
    <text evidence="2">Belongs to the DtxR/MntR family.</text>
</comment>
<dbReference type="InterPro" id="IPR022687">
    <property type="entry name" value="HTH_DTXR"/>
</dbReference>
<evidence type="ECO:0000256" key="5">
    <source>
        <dbReference type="ARBA" id="ARBA00023004"/>
    </source>
</evidence>
<comment type="function">
    <text evidence="9">In the presence of manganese, represses expression of mntH and mntS. Up-regulates expression of mntP.</text>
</comment>
<evidence type="ECO:0000256" key="9">
    <source>
        <dbReference type="ARBA" id="ARBA00025185"/>
    </source>
</evidence>
<dbReference type="PANTHER" id="PTHR33238:SF7">
    <property type="entry name" value="IRON-DEPENDENT TRANSCRIPTIONAL REGULATOR"/>
    <property type="match status" value="1"/>
</dbReference>
<dbReference type="Pfam" id="PF04023">
    <property type="entry name" value="FeoA"/>
    <property type="match status" value="1"/>
</dbReference>
<evidence type="ECO:0000256" key="8">
    <source>
        <dbReference type="ARBA" id="ARBA00023163"/>
    </source>
</evidence>
<feature type="domain" description="HTH dtxR-type" evidence="10">
    <location>
        <begin position="1"/>
        <end position="64"/>
    </location>
</feature>
<evidence type="ECO:0000256" key="3">
    <source>
        <dbReference type="ARBA" id="ARBA00011738"/>
    </source>
</evidence>